<dbReference type="InterPro" id="IPR030831">
    <property type="entry name" value="Fuse-rel_SoxYZ"/>
</dbReference>
<dbReference type="AlphaFoldDB" id="A0AAU7XBB3"/>
<evidence type="ECO:0000313" key="4">
    <source>
        <dbReference type="EMBL" id="XBY45039.1"/>
    </source>
</evidence>
<evidence type="ECO:0000256" key="1">
    <source>
        <dbReference type="SAM" id="Phobius"/>
    </source>
</evidence>
<name>A0AAU7XBB3_9HYPH</name>
<dbReference type="InterPro" id="IPR014756">
    <property type="entry name" value="Ig_E-set"/>
</dbReference>
<sequence>MPQSTAALLPQVDHRNGNPLAARKSVICRQKNSGSEMAMINCSRLDRRRFHRRQFDRRQFLGLAALFAATTALVLPVTSLPAHAAEDEATWASLKPDVFGSRTIEDGAGVIKLDAPYRAEDAAIVPIGFEAGLADGRTIKAVTVIVDENPSPVVATFRFGEGRKTVGLSTRVRVNSYSYVRAVAEASDGKLYMTKAFVKASGGCSAPAGKDPEEAAANVGKMRMATFDKDGRREAQVQLRHPNNSGLQSDPVTHLFIPAWFVRDLEVRQGDKTVMSMQGGISISEDPTIRFTVAPGGAGPYEVKAIDTENREFKGTFEPKPAS</sequence>
<feature type="domain" description="Sulphur oxidation protein SoxZ" evidence="2">
    <location>
        <begin position="228"/>
        <end position="316"/>
    </location>
</feature>
<dbReference type="Gene3D" id="2.60.40.2470">
    <property type="entry name" value="SoxY domain"/>
    <property type="match status" value="1"/>
</dbReference>
<dbReference type="KEGG" id="mflg:ABS361_01685"/>
<protein>
    <submittedName>
        <fullName evidence="4">Quinoprotein dehydrogenase-associated SoxYZ-like carrier</fullName>
    </submittedName>
</protein>
<organism evidence="4">
    <name type="scientific">Methyloraptor flagellatus</name>
    <dbReference type="NCBI Taxonomy" id="3162530"/>
    <lineage>
        <taxon>Bacteria</taxon>
        <taxon>Pseudomonadati</taxon>
        <taxon>Pseudomonadota</taxon>
        <taxon>Alphaproteobacteria</taxon>
        <taxon>Hyphomicrobiales</taxon>
        <taxon>Ancalomicrobiaceae</taxon>
        <taxon>Methyloraptor</taxon>
    </lineage>
</organism>
<dbReference type="InterPro" id="IPR038162">
    <property type="entry name" value="SoxY_sf"/>
</dbReference>
<keyword evidence="1" id="KW-1133">Transmembrane helix</keyword>
<dbReference type="InterPro" id="IPR013783">
    <property type="entry name" value="Ig-like_fold"/>
</dbReference>
<keyword evidence="1" id="KW-0472">Membrane</keyword>
<dbReference type="Pfam" id="PF08770">
    <property type="entry name" value="SoxZ"/>
    <property type="match status" value="1"/>
</dbReference>
<evidence type="ECO:0000259" key="3">
    <source>
        <dbReference type="Pfam" id="PF13501"/>
    </source>
</evidence>
<dbReference type="InterPro" id="IPR006311">
    <property type="entry name" value="TAT_signal"/>
</dbReference>
<dbReference type="EMBL" id="CP158568">
    <property type="protein sequence ID" value="XBY45039.1"/>
    <property type="molecule type" value="Genomic_DNA"/>
</dbReference>
<dbReference type="Gene3D" id="2.60.40.10">
    <property type="entry name" value="Immunoglobulins"/>
    <property type="match status" value="1"/>
</dbReference>
<proteinExistence type="predicted"/>
<gene>
    <name evidence="4" type="ORF">ABS361_01685</name>
</gene>
<dbReference type="NCBIfam" id="TIGR04557">
    <property type="entry name" value="fuse_rel_SoxYZ"/>
    <property type="match status" value="1"/>
</dbReference>
<feature type="domain" description="Ig-like SoxY" evidence="3">
    <location>
        <begin position="97"/>
        <end position="204"/>
    </location>
</feature>
<keyword evidence="1" id="KW-0812">Transmembrane</keyword>
<dbReference type="InterPro" id="IPR014880">
    <property type="entry name" value="SoxZ_dom"/>
</dbReference>
<feature type="transmembrane region" description="Helical" evidence="1">
    <location>
        <begin position="60"/>
        <end position="78"/>
    </location>
</feature>
<dbReference type="PROSITE" id="PS51318">
    <property type="entry name" value="TAT"/>
    <property type="match status" value="1"/>
</dbReference>
<accession>A0AAU7XBB3</accession>
<evidence type="ECO:0000259" key="2">
    <source>
        <dbReference type="Pfam" id="PF08770"/>
    </source>
</evidence>
<reference evidence="4" key="1">
    <citation type="submission" date="2024-06" db="EMBL/GenBank/DDBJ databases">
        <title>Methylostella associata gen. nov., sp. nov., a novel Ancalomicrobiaceae-affiliated facultatively methylotrophic bacteria that feed on methanotrophs of the genus Methylococcus.</title>
        <authorList>
            <person name="Saltykova V."/>
            <person name="Danilova O.V."/>
            <person name="Oshkin I.Y."/>
            <person name="Belova S.E."/>
            <person name="Pimenov N.V."/>
            <person name="Dedysh S.N."/>
        </authorList>
    </citation>
    <scope>NUCLEOTIDE SEQUENCE</scope>
    <source>
        <strain evidence="4">S20</strain>
    </source>
</reference>
<dbReference type="Pfam" id="PF13501">
    <property type="entry name" value="SoxY"/>
    <property type="match status" value="1"/>
</dbReference>
<dbReference type="InterPro" id="IPR032711">
    <property type="entry name" value="SoxY"/>
</dbReference>
<dbReference type="SUPFAM" id="SSF81296">
    <property type="entry name" value="E set domains"/>
    <property type="match status" value="1"/>
</dbReference>
<dbReference type="RefSeq" id="WP_407050132.1">
    <property type="nucleotide sequence ID" value="NZ_CP158568.1"/>
</dbReference>